<reference evidence="2" key="1">
    <citation type="submission" date="2023-12" db="EMBL/GenBank/DDBJ databases">
        <authorList>
            <person name="Brown T."/>
        </authorList>
    </citation>
    <scope>NUCLEOTIDE SEQUENCE</scope>
</reference>
<keyword evidence="1" id="KW-1133">Transmembrane helix</keyword>
<accession>A0ABN9Z6K5</accession>
<name>A0ABN9Z6K5_PIPNA</name>
<gene>
    <name evidence="2" type="ORF">MPIPNATIZW_LOCUS2277</name>
</gene>
<evidence type="ECO:0000313" key="2">
    <source>
        <dbReference type="EMBL" id="CAK6433971.1"/>
    </source>
</evidence>
<proteinExistence type="predicted"/>
<dbReference type="Proteomes" id="UP001314169">
    <property type="component" value="Chromosome 10"/>
</dbReference>
<sequence>MLECSGHEYRGGKICETAAKIHSAILLILLTVFISIKSLNSSLSEAMQFFNILVSHLPNKVLRRSENTNIQRVLFERLFCAVSKNFIFKCSSTEKPNIVLYGCFFFLPKWLTPKLTSCRIISL</sequence>
<evidence type="ECO:0000256" key="1">
    <source>
        <dbReference type="SAM" id="Phobius"/>
    </source>
</evidence>
<keyword evidence="1" id="KW-0812">Transmembrane</keyword>
<dbReference type="EMBL" id="OY882867">
    <property type="protein sequence ID" value="CAK6433971.1"/>
    <property type="molecule type" value="Genomic_DNA"/>
</dbReference>
<feature type="transmembrane region" description="Helical" evidence="1">
    <location>
        <begin position="21"/>
        <end position="39"/>
    </location>
</feature>
<evidence type="ECO:0000313" key="3">
    <source>
        <dbReference type="Proteomes" id="UP001314169"/>
    </source>
</evidence>
<organism evidence="2 3">
    <name type="scientific">Pipistrellus nathusii</name>
    <name type="common">Nathusius' pipistrelle</name>
    <dbReference type="NCBI Taxonomy" id="59473"/>
    <lineage>
        <taxon>Eukaryota</taxon>
        <taxon>Metazoa</taxon>
        <taxon>Chordata</taxon>
        <taxon>Craniata</taxon>
        <taxon>Vertebrata</taxon>
        <taxon>Euteleostomi</taxon>
        <taxon>Mammalia</taxon>
        <taxon>Eutheria</taxon>
        <taxon>Laurasiatheria</taxon>
        <taxon>Chiroptera</taxon>
        <taxon>Yangochiroptera</taxon>
        <taxon>Vespertilionidae</taxon>
        <taxon>Pipistrellus</taxon>
    </lineage>
</organism>
<keyword evidence="1" id="KW-0472">Membrane</keyword>
<protein>
    <submittedName>
        <fullName evidence="2">Uncharacterized protein</fullName>
    </submittedName>
</protein>
<keyword evidence="3" id="KW-1185">Reference proteome</keyword>